<accession>A0A1T4ZQR5</accession>
<gene>
    <name evidence="2" type="ORF">SAMN06295937_100117</name>
</gene>
<feature type="transmembrane region" description="Helical" evidence="1">
    <location>
        <begin position="39"/>
        <end position="58"/>
    </location>
</feature>
<feature type="transmembrane region" description="Helical" evidence="1">
    <location>
        <begin position="6"/>
        <end position="27"/>
    </location>
</feature>
<keyword evidence="1" id="KW-0812">Transmembrane</keyword>
<reference evidence="3" key="1">
    <citation type="submission" date="2017-02" db="EMBL/GenBank/DDBJ databases">
        <authorList>
            <person name="Varghese N."/>
            <person name="Submissions S."/>
        </authorList>
    </citation>
    <scope>NUCLEOTIDE SEQUENCE [LARGE SCALE GENOMIC DNA]</scope>
    <source>
        <strain evidence="3">R11H</strain>
    </source>
</reference>
<proteinExistence type="predicted"/>
<evidence type="ECO:0000313" key="2">
    <source>
        <dbReference type="EMBL" id="SKB25040.1"/>
    </source>
</evidence>
<evidence type="ECO:0000256" key="1">
    <source>
        <dbReference type="SAM" id="Phobius"/>
    </source>
</evidence>
<keyword evidence="1" id="KW-0472">Membrane</keyword>
<dbReference type="Proteomes" id="UP000190044">
    <property type="component" value="Unassembled WGS sequence"/>
</dbReference>
<dbReference type="InterPro" id="IPR010718">
    <property type="entry name" value="DUF1294"/>
</dbReference>
<organism evidence="2 3">
    <name type="scientific">Sphingopyxis flava</name>
    <dbReference type="NCBI Taxonomy" id="1507287"/>
    <lineage>
        <taxon>Bacteria</taxon>
        <taxon>Pseudomonadati</taxon>
        <taxon>Pseudomonadota</taxon>
        <taxon>Alphaproteobacteria</taxon>
        <taxon>Sphingomonadales</taxon>
        <taxon>Sphingomonadaceae</taxon>
        <taxon>Sphingopyxis</taxon>
    </lineage>
</organism>
<protein>
    <submittedName>
        <fullName evidence="2">Uncharacterized membrane protein YsdA, DUF1294 family</fullName>
    </submittedName>
</protein>
<sequence length="105" mass="11590">MTDYIFMWLAAANLIAFLLMVFDKAYAKAGMRRTRESTLLLWAFLGGALGTMLAALLMRHKTRKQPFATWMLISLGANIILLLPWALGLLGPFFVSALAKIAADA</sequence>
<dbReference type="EMBL" id="FUYP01000001">
    <property type="protein sequence ID" value="SKB25040.1"/>
    <property type="molecule type" value="Genomic_DNA"/>
</dbReference>
<dbReference type="RefSeq" id="WP_139375601.1">
    <property type="nucleotide sequence ID" value="NZ_FUYP01000001.1"/>
</dbReference>
<dbReference type="Pfam" id="PF06961">
    <property type="entry name" value="DUF1294"/>
    <property type="match status" value="1"/>
</dbReference>
<evidence type="ECO:0000313" key="3">
    <source>
        <dbReference type="Proteomes" id="UP000190044"/>
    </source>
</evidence>
<feature type="transmembrane region" description="Helical" evidence="1">
    <location>
        <begin position="70"/>
        <end position="95"/>
    </location>
</feature>
<keyword evidence="1" id="KW-1133">Transmembrane helix</keyword>
<dbReference type="OrthoDB" id="72963at2"/>
<dbReference type="AlphaFoldDB" id="A0A1T4ZQR5"/>
<keyword evidence="3" id="KW-1185">Reference proteome</keyword>
<name>A0A1T4ZQR5_9SPHN</name>